<dbReference type="RefSeq" id="WP_124941679.1">
    <property type="nucleotide sequence ID" value="NZ_CP033578.1"/>
</dbReference>
<dbReference type="SUPFAM" id="SSF53850">
    <property type="entry name" value="Periplasmic binding protein-like II"/>
    <property type="match status" value="1"/>
</dbReference>
<keyword evidence="3" id="KW-0238">DNA-binding</keyword>
<dbReference type="EMBL" id="CP033578">
    <property type="protein sequence ID" value="AYV23917.1"/>
    <property type="molecule type" value="Genomic_DNA"/>
</dbReference>
<name>A0A3G4VGG7_9VIBR</name>
<evidence type="ECO:0000256" key="4">
    <source>
        <dbReference type="ARBA" id="ARBA00023163"/>
    </source>
</evidence>
<dbReference type="InterPro" id="IPR036390">
    <property type="entry name" value="WH_DNA-bd_sf"/>
</dbReference>
<evidence type="ECO:0000256" key="2">
    <source>
        <dbReference type="ARBA" id="ARBA00023015"/>
    </source>
</evidence>
<evidence type="ECO:0000259" key="5">
    <source>
        <dbReference type="PROSITE" id="PS50931"/>
    </source>
</evidence>
<dbReference type="Pfam" id="PF00126">
    <property type="entry name" value="HTH_1"/>
    <property type="match status" value="1"/>
</dbReference>
<comment type="similarity">
    <text evidence="1">Belongs to the LysR transcriptional regulatory family.</text>
</comment>
<gene>
    <name evidence="6" type="ORF">ECB94_21825</name>
</gene>
<dbReference type="GO" id="GO:0003700">
    <property type="term" value="F:DNA-binding transcription factor activity"/>
    <property type="evidence" value="ECO:0007669"/>
    <property type="project" value="InterPro"/>
</dbReference>
<dbReference type="InterPro" id="IPR005119">
    <property type="entry name" value="LysR_subst-bd"/>
</dbReference>
<dbReference type="InterPro" id="IPR000847">
    <property type="entry name" value="LysR_HTH_N"/>
</dbReference>
<dbReference type="AlphaFoldDB" id="A0A3G4VGG7"/>
<dbReference type="PANTHER" id="PTHR30126:SF91">
    <property type="entry name" value="LYSR FAMILY TRANSCRIPTIONAL REGULATOR"/>
    <property type="match status" value="1"/>
</dbReference>
<evidence type="ECO:0000256" key="1">
    <source>
        <dbReference type="ARBA" id="ARBA00009437"/>
    </source>
</evidence>
<accession>A0A3G4VGG7</accession>
<dbReference type="SUPFAM" id="SSF46785">
    <property type="entry name" value="Winged helix' DNA-binding domain"/>
    <property type="match status" value="1"/>
</dbReference>
<proteinExistence type="inferred from homology"/>
<dbReference type="PRINTS" id="PR00039">
    <property type="entry name" value="HTHLYSR"/>
</dbReference>
<reference evidence="6 7" key="1">
    <citation type="submission" date="2018-11" db="EMBL/GenBank/DDBJ databases">
        <title>Complete Genome Sequence of Vbrio mediterranei 117-T6: a Potential Pathogen Bacteria Isolated from the Conchocelis of Pyropia.</title>
        <authorList>
            <person name="Liu Q."/>
        </authorList>
    </citation>
    <scope>NUCLEOTIDE SEQUENCE [LARGE SCALE GENOMIC DNA]</scope>
    <source>
        <strain evidence="6 7">117-T6</strain>
    </source>
</reference>
<dbReference type="Proteomes" id="UP000279760">
    <property type="component" value="Chromosome 2"/>
</dbReference>
<dbReference type="Pfam" id="PF03466">
    <property type="entry name" value="LysR_substrate"/>
    <property type="match status" value="1"/>
</dbReference>
<dbReference type="GO" id="GO:0000976">
    <property type="term" value="F:transcription cis-regulatory region binding"/>
    <property type="evidence" value="ECO:0007669"/>
    <property type="project" value="TreeGrafter"/>
</dbReference>
<sequence length="295" mass="32768">MLLNTERLQYLVCIAETGSFSAAARKLNVSASAVNQAVQAMEIDIGIRLFERVAGKSPSLTPEGKALYFQALEIVPRLQAIERKARALQSGEEPSLTIATHSMTLYPRFTELMSSLTLQFPDLELILVDAEKHQLSTNNESLGADIMIAPGGLCPQRGSNAQIIDNIEWCFITSPNHPLAKLKGEITPEDLEHYPQLLSLEGKVATSELLESLRFSPRLIRYETPDQLQDMLLYGAGFAAYPIKLAQPFIDHGLVTKLNVGHYDSSMVWPVELSWRSGLGTVGTWFIEQVLEQER</sequence>
<evidence type="ECO:0000313" key="7">
    <source>
        <dbReference type="Proteomes" id="UP000279760"/>
    </source>
</evidence>
<dbReference type="PANTHER" id="PTHR30126">
    <property type="entry name" value="HTH-TYPE TRANSCRIPTIONAL REGULATOR"/>
    <property type="match status" value="1"/>
</dbReference>
<feature type="domain" description="HTH lysR-type" evidence="5">
    <location>
        <begin position="1"/>
        <end position="61"/>
    </location>
</feature>
<dbReference type="Gene3D" id="1.10.10.10">
    <property type="entry name" value="Winged helix-like DNA-binding domain superfamily/Winged helix DNA-binding domain"/>
    <property type="match status" value="1"/>
</dbReference>
<keyword evidence="2" id="KW-0805">Transcription regulation</keyword>
<dbReference type="InterPro" id="IPR036388">
    <property type="entry name" value="WH-like_DNA-bd_sf"/>
</dbReference>
<dbReference type="Gene3D" id="3.40.190.290">
    <property type="match status" value="1"/>
</dbReference>
<organism evidence="6 7">
    <name type="scientific">Vibrio mediterranei</name>
    <dbReference type="NCBI Taxonomy" id="689"/>
    <lineage>
        <taxon>Bacteria</taxon>
        <taxon>Pseudomonadati</taxon>
        <taxon>Pseudomonadota</taxon>
        <taxon>Gammaproteobacteria</taxon>
        <taxon>Vibrionales</taxon>
        <taxon>Vibrionaceae</taxon>
        <taxon>Vibrio</taxon>
    </lineage>
</organism>
<evidence type="ECO:0000256" key="3">
    <source>
        <dbReference type="ARBA" id="ARBA00023125"/>
    </source>
</evidence>
<dbReference type="PROSITE" id="PS50931">
    <property type="entry name" value="HTH_LYSR"/>
    <property type="match status" value="1"/>
</dbReference>
<protein>
    <submittedName>
        <fullName evidence="6">LysR family transcriptional regulator</fullName>
    </submittedName>
</protein>
<evidence type="ECO:0000313" key="6">
    <source>
        <dbReference type="EMBL" id="AYV23917.1"/>
    </source>
</evidence>
<keyword evidence="4" id="KW-0804">Transcription</keyword>